<evidence type="ECO:0000313" key="10">
    <source>
        <dbReference type="EMBL" id="RRJ93271.1"/>
    </source>
</evidence>
<dbReference type="PANTHER" id="PTHR33209">
    <property type="entry name" value="PROTEASE 4"/>
    <property type="match status" value="1"/>
</dbReference>
<dbReference type="InterPro" id="IPR004635">
    <property type="entry name" value="Pept_S49_SppA"/>
</dbReference>
<dbReference type="OrthoDB" id="9764363at2"/>
<keyword evidence="4" id="KW-0378">Hydrolase</keyword>
<feature type="domain" description="Peptidase S49" evidence="9">
    <location>
        <begin position="121"/>
        <end position="274"/>
    </location>
</feature>
<organism evidence="10 11">
    <name type="scientific">Paenimyroides tangerinum</name>
    <dbReference type="NCBI Taxonomy" id="2488728"/>
    <lineage>
        <taxon>Bacteria</taxon>
        <taxon>Pseudomonadati</taxon>
        <taxon>Bacteroidota</taxon>
        <taxon>Flavobacteriia</taxon>
        <taxon>Flavobacteriales</taxon>
        <taxon>Flavobacteriaceae</taxon>
        <taxon>Paenimyroides</taxon>
    </lineage>
</organism>
<dbReference type="RefSeq" id="WP_125016288.1">
    <property type="nucleotide sequence ID" value="NZ_RQVQ01000001.1"/>
</dbReference>
<keyword evidence="6 8" id="KW-0472">Membrane</keyword>
<dbReference type="SUPFAM" id="SSF52096">
    <property type="entry name" value="ClpP/crotonase"/>
    <property type="match status" value="2"/>
</dbReference>
<dbReference type="PIRSF" id="PIRSF001217">
    <property type="entry name" value="Protease_4_SppA"/>
    <property type="match status" value="1"/>
</dbReference>
<proteinExistence type="inferred from homology"/>
<dbReference type="Proteomes" id="UP000275719">
    <property type="component" value="Unassembled WGS sequence"/>
</dbReference>
<evidence type="ECO:0000256" key="5">
    <source>
        <dbReference type="ARBA" id="ARBA00022825"/>
    </source>
</evidence>
<keyword evidence="5" id="KW-0720">Serine protease</keyword>
<dbReference type="CDD" id="cd07023">
    <property type="entry name" value="S49_Sppa_N_C"/>
    <property type="match status" value="1"/>
</dbReference>
<dbReference type="AlphaFoldDB" id="A0A3P3WDN7"/>
<dbReference type="GO" id="GO:0016020">
    <property type="term" value="C:membrane"/>
    <property type="evidence" value="ECO:0007669"/>
    <property type="project" value="UniProtKB-SubCell"/>
</dbReference>
<sequence>MNFFKNVLATMVGIILFSMLSFFLLFIVGIAVSASSESTVSVKNNSVIKLDLFAVTNDYGGKTRVTDFEFSEKNNDGLIDVLNAIEFAKTDSSIKGISIENNASMLGITQRKAIREKLMDFKKTGKFVVAYSDGYSQSEYYMNSVADTVYLNPMGSVDFKGLASEILYMKDLQEKSGVKMEVIRHGKYKSAVEPYLQQTMSEENREQMTVLLNSIWDNIITDISTSRKISKDSLNLIATNLEGRTPELALKNKLIDKIAYFDEYENGMRKAMNIEKDKEINKVDILDYVSSTFGKSKNKSKDRIAVIVAQGEIRGGEGSVNIIGEGSINRALKEARTNENIKAIVLRVNSPGGSALTSDIIWREIELTKKVKPVIVSMGDVAASGGYYIACNATRIFAEPTTITGSIGVFGVLPNFKGVTDKIGVNAQVVKTHKNAAGYSVFTDLDEGFKETIQADIERVYSTFVNRVAAGRNMTYEKVDALAQGRVWTGTMALENGLVDELGGLDAAVAFAAKEVGLTDYRINYYPEYEIKLRDLLRGLIGMNVKEAQQEAIIQTVGKENYELFERLNYIKETKTIQAMLPYQINIK</sequence>
<evidence type="ECO:0000256" key="6">
    <source>
        <dbReference type="ARBA" id="ARBA00023136"/>
    </source>
</evidence>
<dbReference type="InterPro" id="IPR004634">
    <property type="entry name" value="Pept_S49_pIV"/>
</dbReference>
<comment type="caution">
    <text evidence="10">The sequence shown here is derived from an EMBL/GenBank/DDBJ whole genome shotgun (WGS) entry which is preliminary data.</text>
</comment>
<gene>
    <name evidence="10" type="primary">sppA</name>
    <name evidence="10" type="ORF">EG240_00430</name>
</gene>
<dbReference type="NCBIfam" id="TIGR00705">
    <property type="entry name" value="SppA_67K"/>
    <property type="match status" value="1"/>
</dbReference>
<feature type="domain" description="Peptidase S49" evidence="9">
    <location>
        <begin position="368"/>
        <end position="518"/>
    </location>
</feature>
<dbReference type="InterPro" id="IPR029045">
    <property type="entry name" value="ClpP/crotonase-like_dom_sf"/>
</dbReference>
<evidence type="ECO:0000256" key="7">
    <source>
        <dbReference type="PIRSR" id="PIRSR001217-1"/>
    </source>
</evidence>
<evidence type="ECO:0000256" key="2">
    <source>
        <dbReference type="ARBA" id="ARBA00008683"/>
    </source>
</evidence>
<dbReference type="GO" id="GO:0008236">
    <property type="term" value="F:serine-type peptidase activity"/>
    <property type="evidence" value="ECO:0007669"/>
    <property type="project" value="UniProtKB-KW"/>
</dbReference>
<keyword evidence="3" id="KW-0645">Protease</keyword>
<evidence type="ECO:0000256" key="3">
    <source>
        <dbReference type="ARBA" id="ARBA00022670"/>
    </source>
</evidence>
<dbReference type="EMBL" id="RQVQ01000001">
    <property type="protein sequence ID" value="RRJ93271.1"/>
    <property type="molecule type" value="Genomic_DNA"/>
</dbReference>
<dbReference type="CDD" id="cd07018">
    <property type="entry name" value="S49_SppA_67K_type"/>
    <property type="match status" value="1"/>
</dbReference>
<dbReference type="Gene3D" id="3.90.226.10">
    <property type="entry name" value="2-enoyl-CoA Hydratase, Chain A, domain 1"/>
    <property type="match status" value="4"/>
</dbReference>
<dbReference type="PANTHER" id="PTHR33209:SF1">
    <property type="entry name" value="PEPTIDASE S49 DOMAIN-CONTAINING PROTEIN"/>
    <property type="match status" value="1"/>
</dbReference>
<dbReference type="NCBIfam" id="TIGR00706">
    <property type="entry name" value="SppA_dom"/>
    <property type="match status" value="1"/>
</dbReference>
<keyword evidence="11" id="KW-1185">Reference proteome</keyword>
<dbReference type="InterPro" id="IPR047217">
    <property type="entry name" value="S49_SppA_67K_type_N"/>
</dbReference>
<dbReference type="Pfam" id="PF01343">
    <property type="entry name" value="Peptidase_S49"/>
    <property type="match status" value="2"/>
</dbReference>
<evidence type="ECO:0000256" key="1">
    <source>
        <dbReference type="ARBA" id="ARBA00004370"/>
    </source>
</evidence>
<keyword evidence="8" id="KW-0812">Transmembrane</keyword>
<dbReference type="InterPro" id="IPR002142">
    <property type="entry name" value="Peptidase_S49"/>
</dbReference>
<protein>
    <submittedName>
        <fullName evidence="10">Signal peptide peptidase SppA</fullName>
    </submittedName>
</protein>
<name>A0A3P3WDN7_9FLAO</name>
<dbReference type="InterPro" id="IPR047272">
    <property type="entry name" value="S49_SppA_C"/>
</dbReference>
<feature type="active site" description="Proton donor/acceptor" evidence="7">
    <location>
        <position position="189"/>
    </location>
</feature>
<evidence type="ECO:0000259" key="9">
    <source>
        <dbReference type="Pfam" id="PF01343"/>
    </source>
</evidence>
<evidence type="ECO:0000313" key="11">
    <source>
        <dbReference type="Proteomes" id="UP000275719"/>
    </source>
</evidence>
<keyword evidence="8" id="KW-1133">Transmembrane helix</keyword>
<feature type="transmembrane region" description="Helical" evidence="8">
    <location>
        <begin position="7"/>
        <end position="32"/>
    </location>
</feature>
<comment type="similarity">
    <text evidence="2">Belongs to the peptidase S49 family.</text>
</comment>
<dbReference type="GO" id="GO:0006465">
    <property type="term" value="P:signal peptide processing"/>
    <property type="evidence" value="ECO:0007669"/>
    <property type="project" value="InterPro"/>
</dbReference>
<accession>A0A3P3WDN7</accession>
<evidence type="ECO:0000256" key="8">
    <source>
        <dbReference type="SAM" id="Phobius"/>
    </source>
</evidence>
<feature type="active site" description="Nucleophile" evidence="7">
    <location>
        <position position="384"/>
    </location>
</feature>
<comment type="subcellular location">
    <subcellularLocation>
        <location evidence="1">Membrane</location>
    </subcellularLocation>
</comment>
<evidence type="ECO:0000256" key="4">
    <source>
        <dbReference type="ARBA" id="ARBA00022801"/>
    </source>
</evidence>
<reference evidence="10 11" key="1">
    <citation type="submission" date="2018-11" db="EMBL/GenBank/DDBJ databases">
        <title>Flavobacterium sp. nov., YIM 102701-2 draft genome.</title>
        <authorList>
            <person name="Li G."/>
            <person name="Jiang Y."/>
        </authorList>
    </citation>
    <scope>NUCLEOTIDE SEQUENCE [LARGE SCALE GENOMIC DNA]</scope>
    <source>
        <strain evidence="10 11">YIM 102701-2</strain>
    </source>
</reference>